<feature type="domain" description="Pyrroline-5-carboxylate reductase catalytic N-terminal" evidence="10">
    <location>
        <begin position="3"/>
        <end position="98"/>
    </location>
</feature>
<organism evidence="12 13">
    <name type="scientific">Lysinibacillus odysseyi 34hs-1 = NBRC 100172</name>
    <dbReference type="NCBI Taxonomy" id="1220589"/>
    <lineage>
        <taxon>Bacteria</taxon>
        <taxon>Bacillati</taxon>
        <taxon>Bacillota</taxon>
        <taxon>Bacilli</taxon>
        <taxon>Bacillales</taxon>
        <taxon>Bacillaceae</taxon>
        <taxon>Lysinibacillus</taxon>
    </lineage>
</organism>
<dbReference type="RefSeq" id="WP_036154625.1">
    <property type="nucleotide sequence ID" value="NZ_AVCX01000006.1"/>
</dbReference>
<sequence length="268" mass="28949">MKKIVFIGAGSMAEAMIGGWVKKECVQANKIYVTNRSDYTRLMYLKDTYGVQVLEKLADIEDADLLILAVKPKDAVAAMQSIAPYIGDHTAILSVLAGISIKTIEKGLYARPIARVMPNTSATIGMSASGIAFNTRVSAQQKKLYLQMLSAIGLVVEVEEDKLHAVTALSGSGPAYIYYLIEAFEKVGTEIGLPKEVVRQLMIQTLAGSASMLQSIDEEPNALRRKVTSPGGTTEAGIRALEAHHFNETISACIKSAEQRSRELAKGV</sequence>
<reference evidence="12 13" key="1">
    <citation type="submission" date="2014-02" db="EMBL/GenBank/DDBJ databases">
        <title>Draft genome sequence of Lysinibacillus odysseyi NBRC 100172.</title>
        <authorList>
            <person name="Zhang F."/>
            <person name="Wang G."/>
            <person name="Zhang L."/>
        </authorList>
    </citation>
    <scope>NUCLEOTIDE SEQUENCE [LARGE SCALE GENOMIC DNA]</scope>
    <source>
        <strain evidence="12 13">NBRC 100172</strain>
    </source>
</reference>
<dbReference type="InterPro" id="IPR053790">
    <property type="entry name" value="P5CR-like_CS"/>
</dbReference>
<evidence type="ECO:0000256" key="9">
    <source>
        <dbReference type="RuleBase" id="RU003903"/>
    </source>
</evidence>
<comment type="function">
    <text evidence="5 6">Catalyzes the reduction of 1-pyrroline-5-carboxylate (PCA) to L-proline.</text>
</comment>
<evidence type="ECO:0000256" key="3">
    <source>
        <dbReference type="ARBA" id="ARBA00022857"/>
    </source>
</evidence>
<dbReference type="GO" id="GO:0004735">
    <property type="term" value="F:pyrroline-5-carboxylate reductase activity"/>
    <property type="evidence" value="ECO:0007669"/>
    <property type="project" value="UniProtKB-UniRule"/>
</dbReference>
<dbReference type="HAMAP" id="MF_01925">
    <property type="entry name" value="P5C_reductase"/>
    <property type="match status" value="1"/>
</dbReference>
<dbReference type="GO" id="GO:0055129">
    <property type="term" value="P:L-proline biosynthetic process"/>
    <property type="evidence" value="ECO:0007669"/>
    <property type="project" value="UniProtKB-UniRule"/>
</dbReference>
<dbReference type="Gene3D" id="3.40.50.720">
    <property type="entry name" value="NAD(P)-binding Rossmann-like Domain"/>
    <property type="match status" value="1"/>
</dbReference>
<comment type="pathway">
    <text evidence="6 9">Amino-acid biosynthesis; L-proline biosynthesis; L-proline from L-glutamate 5-semialdehyde: step 1/1.</text>
</comment>
<proteinExistence type="inferred from homology"/>
<dbReference type="PROSITE" id="PS00521">
    <property type="entry name" value="P5CR"/>
    <property type="match status" value="1"/>
</dbReference>
<evidence type="ECO:0000256" key="8">
    <source>
        <dbReference type="PIRSR" id="PIRSR000193-1"/>
    </source>
</evidence>
<evidence type="ECO:0000256" key="2">
    <source>
        <dbReference type="ARBA" id="ARBA00022650"/>
    </source>
</evidence>
<comment type="similarity">
    <text evidence="1 6 9">Belongs to the pyrroline-5-carboxylate reductase family.</text>
</comment>
<dbReference type="EC" id="1.5.1.2" evidence="6 7"/>
<dbReference type="eggNOG" id="COG0345">
    <property type="taxonomic scope" value="Bacteria"/>
</dbReference>
<evidence type="ECO:0000256" key="1">
    <source>
        <dbReference type="ARBA" id="ARBA00005525"/>
    </source>
</evidence>
<dbReference type="Pfam" id="PF03807">
    <property type="entry name" value="F420_oxidored"/>
    <property type="match status" value="1"/>
</dbReference>
<keyword evidence="6" id="KW-0963">Cytoplasm</keyword>
<dbReference type="InterPro" id="IPR036291">
    <property type="entry name" value="NAD(P)-bd_dom_sf"/>
</dbReference>
<dbReference type="PANTHER" id="PTHR11645:SF49">
    <property type="entry name" value="PYRROLINE-5-CARBOXYLATE REDUCTASE 1"/>
    <property type="match status" value="1"/>
</dbReference>
<evidence type="ECO:0000313" key="13">
    <source>
        <dbReference type="Proteomes" id="UP000030437"/>
    </source>
</evidence>
<comment type="caution">
    <text evidence="12">The sequence shown here is derived from an EMBL/GenBank/DDBJ whole genome shotgun (WGS) entry which is preliminary data.</text>
</comment>
<dbReference type="AlphaFoldDB" id="A0A0A3INK4"/>
<dbReference type="InterPro" id="IPR028939">
    <property type="entry name" value="P5C_Rdtase_cat_N"/>
</dbReference>
<dbReference type="SUPFAM" id="SSF51735">
    <property type="entry name" value="NAD(P)-binding Rossmann-fold domains"/>
    <property type="match status" value="1"/>
</dbReference>
<dbReference type="GO" id="GO:0005737">
    <property type="term" value="C:cytoplasm"/>
    <property type="evidence" value="ECO:0007669"/>
    <property type="project" value="UniProtKB-SubCell"/>
</dbReference>
<evidence type="ECO:0000256" key="6">
    <source>
        <dbReference type="HAMAP-Rule" id="MF_01925"/>
    </source>
</evidence>
<keyword evidence="3 6" id="KW-0521">NADP</keyword>
<keyword evidence="6 9" id="KW-0028">Amino-acid biosynthesis</keyword>
<dbReference type="PANTHER" id="PTHR11645">
    <property type="entry name" value="PYRROLINE-5-CARBOXYLATE REDUCTASE"/>
    <property type="match status" value="1"/>
</dbReference>
<comment type="catalytic activity">
    <reaction evidence="6">
        <text>L-proline + NAD(+) = (S)-1-pyrroline-5-carboxylate + NADH + 2 H(+)</text>
        <dbReference type="Rhea" id="RHEA:14105"/>
        <dbReference type="ChEBI" id="CHEBI:15378"/>
        <dbReference type="ChEBI" id="CHEBI:17388"/>
        <dbReference type="ChEBI" id="CHEBI:57540"/>
        <dbReference type="ChEBI" id="CHEBI:57945"/>
        <dbReference type="ChEBI" id="CHEBI:60039"/>
        <dbReference type="EC" id="1.5.1.2"/>
    </reaction>
</comment>
<dbReference type="PIRSF" id="PIRSF000193">
    <property type="entry name" value="Pyrrol-5-carb_rd"/>
    <property type="match status" value="1"/>
</dbReference>
<comment type="subcellular location">
    <subcellularLocation>
        <location evidence="6">Cytoplasm</location>
    </subcellularLocation>
</comment>
<dbReference type="NCBIfam" id="TIGR00112">
    <property type="entry name" value="proC"/>
    <property type="match status" value="1"/>
</dbReference>
<dbReference type="Gene3D" id="1.10.3730.10">
    <property type="entry name" value="ProC C-terminal domain-like"/>
    <property type="match status" value="1"/>
</dbReference>
<evidence type="ECO:0000259" key="11">
    <source>
        <dbReference type="Pfam" id="PF14748"/>
    </source>
</evidence>
<evidence type="ECO:0000256" key="5">
    <source>
        <dbReference type="ARBA" id="ARBA00058118"/>
    </source>
</evidence>
<dbReference type="InterPro" id="IPR000304">
    <property type="entry name" value="Pyrroline-COOH_reductase"/>
</dbReference>
<dbReference type="InterPro" id="IPR029036">
    <property type="entry name" value="P5CR_dimer"/>
</dbReference>
<protein>
    <recommendedName>
        <fullName evidence="6 7">Pyrroline-5-carboxylate reductase</fullName>
        <shortName evidence="6">P5C reductase</shortName>
        <shortName evidence="6">P5CR</shortName>
        <ecNumber evidence="6 7">1.5.1.2</ecNumber>
    </recommendedName>
    <alternativeName>
        <fullName evidence="6">PCA reductase</fullName>
    </alternativeName>
</protein>
<dbReference type="Pfam" id="PF14748">
    <property type="entry name" value="P5CR_dimer"/>
    <property type="match status" value="1"/>
</dbReference>
<dbReference type="SUPFAM" id="SSF48179">
    <property type="entry name" value="6-phosphogluconate dehydrogenase C-terminal domain-like"/>
    <property type="match status" value="1"/>
</dbReference>
<comment type="catalytic activity">
    <reaction evidence="6 9">
        <text>L-proline + NADP(+) = (S)-1-pyrroline-5-carboxylate + NADPH + 2 H(+)</text>
        <dbReference type="Rhea" id="RHEA:14109"/>
        <dbReference type="ChEBI" id="CHEBI:15378"/>
        <dbReference type="ChEBI" id="CHEBI:17388"/>
        <dbReference type="ChEBI" id="CHEBI:57783"/>
        <dbReference type="ChEBI" id="CHEBI:58349"/>
        <dbReference type="ChEBI" id="CHEBI:60039"/>
        <dbReference type="EC" id="1.5.1.2"/>
    </reaction>
</comment>
<evidence type="ECO:0000259" key="10">
    <source>
        <dbReference type="Pfam" id="PF03807"/>
    </source>
</evidence>
<feature type="domain" description="Pyrroline-5-carboxylate reductase dimerisation" evidence="11">
    <location>
        <begin position="160"/>
        <end position="264"/>
    </location>
</feature>
<keyword evidence="4 6" id="KW-0560">Oxidoreductase</keyword>
<gene>
    <name evidence="6" type="primary">proC</name>
    <name evidence="12" type="ORF">CD32_11425</name>
</gene>
<accession>A0A0A3INK4</accession>
<dbReference type="UniPathway" id="UPA00098">
    <property type="reaction ID" value="UER00361"/>
</dbReference>
<name>A0A0A3INK4_9BACI</name>
<dbReference type="EMBL" id="JPVP01000055">
    <property type="protein sequence ID" value="KGR85050.1"/>
    <property type="molecule type" value="Genomic_DNA"/>
</dbReference>
<feature type="binding site" evidence="8">
    <location>
        <begin position="7"/>
        <end position="12"/>
    </location>
    <ligand>
        <name>NADP(+)</name>
        <dbReference type="ChEBI" id="CHEBI:58349"/>
    </ligand>
</feature>
<evidence type="ECO:0000256" key="4">
    <source>
        <dbReference type="ARBA" id="ARBA00023002"/>
    </source>
</evidence>
<dbReference type="STRING" id="1220589.CD32_11425"/>
<keyword evidence="13" id="KW-1185">Reference proteome</keyword>
<evidence type="ECO:0000313" key="12">
    <source>
        <dbReference type="EMBL" id="KGR85050.1"/>
    </source>
</evidence>
<dbReference type="InterPro" id="IPR008927">
    <property type="entry name" value="6-PGluconate_DH-like_C_sf"/>
</dbReference>
<keyword evidence="2 6" id="KW-0641">Proline biosynthesis</keyword>
<dbReference type="FunFam" id="1.10.3730.10:FF:000001">
    <property type="entry name" value="Pyrroline-5-carboxylate reductase"/>
    <property type="match status" value="1"/>
</dbReference>
<dbReference type="OrthoDB" id="9805754at2"/>
<evidence type="ECO:0000256" key="7">
    <source>
        <dbReference type="NCBIfam" id="TIGR00112"/>
    </source>
</evidence>
<feature type="binding site" evidence="8">
    <location>
        <begin position="69"/>
        <end position="72"/>
    </location>
    <ligand>
        <name>NADP(+)</name>
        <dbReference type="ChEBI" id="CHEBI:58349"/>
    </ligand>
</feature>
<dbReference type="Proteomes" id="UP000030437">
    <property type="component" value="Unassembled WGS sequence"/>
</dbReference>